<reference evidence="2" key="1">
    <citation type="submission" date="2021-06" db="EMBL/GenBank/DDBJ databases">
        <title>Comparative genomics, transcriptomics and evolutionary studies reveal genomic signatures of adaptation to plant cell wall in hemibiotrophic fungi.</title>
        <authorList>
            <consortium name="DOE Joint Genome Institute"/>
            <person name="Baroncelli R."/>
            <person name="Diaz J.F."/>
            <person name="Benocci T."/>
            <person name="Peng M."/>
            <person name="Battaglia E."/>
            <person name="Haridas S."/>
            <person name="Andreopoulos W."/>
            <person name="Labutti K."/>
            <person name="Pangilinan J."/>
            <person name="Floch G.L."/>
            <person name="Makela M.R."/>
            <person name="Henrissat B."/>
            <person name="Grigoriev I.V."/>
            <person name="Crouch J.A."/>
            <person name="De Vries R.P."/>
            <person name="Sukno S.A."/>
            <person name="Thon M.R."/>
        </authorList>
    </citation>
    <scope>NUCLEOTIDE SEQUENCE</scope>
    <source>
        <strain evidence="2">MAFF235873</strain>
    </source>
</reference>
<evidence type="ECO:0000256" key="1">
    <source>
        <dbReference type="SAM" id="Phobius"/>
    </source>
</evidence>
<evidence type="ECO:0000313" key="3">
    <source>
        <dbReference type="Proteomes" id="UP001232148"/>
    </source>
</evidence>
<gene>
    <name evidence="2" type="ORF">LX32DRAFT_126583</name>
</gene>
<keyword evidence="1" id="KW-1133">Transmembrane helix</keyword>
<accession>A0AAD9H9E5</accession>
<proteinExistence type="predicted"/>
<sequence>MLMQPSLTGTCVGLEALSVIRAHFGFPQHQASNWIGWFYAVCDWQFFFSFPSFLFLFPRVF</sequence>
<name>A0AAD9H9E5_9PEZI</name>
<feature type="transmembrane region" description="Helical" evidence="1">
    <location>
        <begin position="34"/>
        <end position="57"/>
    </location>
</feature>
<dbReference type="AlphaFoldDB" id="A0AAD9H9E5"/>
<comment type="caution">
    <text evidence="2">The sequence shown here is derived from an EMBL/GenBank/DDBJ whole genome shotgun (WGS) entry which is preliminary data.</text>
</comment>
<protein>
    <submittedName>
        <fullName evidence="2">Uncharacterized protein</fullName>
    </submittedName>
</protein>
<organism evidence="2 3">
    <name type="scientific">Colletotrichum zoysiae</name>
    <dbReference type="NCBI Taxonomy" id="1216348"/>
    <lineage>
        <taxon>Eukaryota</taxon>
        <taxon>Fungi</taxon>
        <taxon>Dikarya</taxon>
        <taxon>Ascomycota</taxon>
        <taxon>Pezizomycotina</taxon>
        <taxon>Sordariomycetes</taxon>
        <taxon>Hypocreomycetidae</taxon>
        <taxon>Glomerellales</taxon>
        <taxon>Glomerellaceae</taxon>
        <taxon>Colletotrichum</taxon>
        <taxon>Colletotrichum graminicola species complex</taxon>
    </lineage>
</organism>
<evidence type="ECO:0000313" key="2">
    <source>
        <dbReference type="EMBL" id="KAK2023824.1"/>
    </source>
</evidence>
<keyword evidence="3" id="KW-1185">Reference proteome</keyword>
<keyword evidence="1" id="KW-0812">Transmembrane</keyword>
<dbReference type="Proteomes" id="UP001232148">
    <property type="component" value="Unassembled WGS sequence"/>
</dbReference>
<dbReference type="EMBL" id="MU842985">
    <property type="protein sequence ID" value="KAK2023824.1"/>
    <property type="molecule type" value="Genomic_DNA"/>
</dbReference>
<keyword evidence="1" id="KW-0472">Membrane</keyword>